<name>A0A7X0MUZ5_9HYPH</name>
<accession>A0A7X0MUZ5</accession>
<evidence type="ECO:0000313" key="2">
    <source>
        <dbReference type="Proteomes" id="UP000585437"/>
    </source>
</evidence>
<dbReference type="AlphaFoldDB" id="A0A7X0MUZ5"/>
<comment type="caution">
    <text evidence="1">The sequence shown here is derived from an EMBL/GenBank/DDBJ whole genome shotgun (WGS) entry which is preliminary data.</text>
</comment>
<gene>
    <name evidence="1" type="ORF">F4695_004177</name>
</gene>
<dbReference type="InterPro" id="IPR009784">
    <property type="entry name" value="DUF1349"/>
</dbReference>
<sequence length="56" mass="6548">MRTHLENGTWVNEPANWEVSADRLTMTTDQKTDFWQKTHYGFERDSGHFLGVPIPV</sequence>
<protein>
    <submittedName>
        <fullName evidence="1">Regulation of enolase protein 1 (Concanavalin A-like superfamily)</fullName>
    </submittedName>
</protein>
<organism evidence="1 2">
    <name type="scientific">Rhizobium soli</name>
    <dbReference type="NCBI Taxonomy" id="424798"/>
    <lineage>
        <taxon>Bacteria</taxon>
        <taxon>Pseudomonadati</taxon>
        <taxon>Pseudomonadota</taxon>
        <taxon>Alphaproteobacteria</taxon>
        <taxon>Hyphomicrobiales</taxon>
        <taxon>Rhizobiaceae</taxon>
        <taxon>Rhizobium/Agrobacterium group</taxon>
        <taxon>Rhizobium</taxon>
    </lineage>
</organism>
<proteinExistence type="predicted"/>
<evidence type="ECO:0000313" key="1">
    <source>
        <dbReference type="EMBL" id="MBB6510785.1"/>
    </source>
</evidence>
<reference evidence="1 2" key="1">
    <citation type="submission" date="2020-08" db="EMBL/GenBank/DDBJ databases">
        <title>The Agave Microbiome: Exploring the role of microbial communities in plant adaptations to desert environments.</title>
        <authorList>
            <person name="Partida-Martinez L.P."/>
        </authorList>
    </citation>
    <scope>NUCLEOTIDE SEQUENCE [LARGE SCALE GENOMIC DNA]</scope>
    <source>
        <strain evidence="1 2">AS3.12</strain>
    </source>
</reference>
<dbReference type="Gene3D" id="2.60.120.200">
    <property type="match status" value="1"/>
</dbReference>
<dbReference type="PANTHER" id="PTHR35332:SF2">
    <property type="entry name" value="REGULATION OF ENOLASE PROTEIN 1"/>
    <property type="match status" value="1"/>
</dbReference>
<keyword evidence="2" id="KW-1185">Reference proteome</keyword>
<dbReference type="Pfam" id="PF07081">
    <property type="entry name" value="DUF1349"/>
    <property type="match status" value="1"/>
</dbReference>
<dbReference type="Proteomes" id="UP000585437">
    <property type="component" value="Unassembled WGS sequence"/>
</dbReference>
<dbReference type="EMBL" id="JACHBU010000011">
    <property type="protein sequence ID" value="MBB6510785.1"/>
    <property type="molecule type" value="Genomic_DNA"/>
</dbReference>
<dbReference type="PANTHER" id="PTHR35332">
    <property type="entry name" value="REGULATION OF ENOLASE PROTEIN 1"/>
    <property type="match status" value="1"/>
</dbReference>